<dbReference type="GO" id="GO:0050661">
    <property type="term" value="F:NADP binding"/>
    <property type="evidence" value="ECO:0007669"/>
    <property type="project" value="TreeGrafter"/>
</dbReference>
<evidence type="ECO:0000256" key="2">
    <source>
        <dbReference type="ARBA" id="ARBA00023002"/>
    </source>
</evidence>
<dbReference type="InterPro" id="IPR046346">
    <property type="entry name" value="Aminoacid_DH-like_N_sf"/>
</dbReference>
<reference evidence="5" key="2">
    <citation type="submission" date="2012-02" db="EMBL/GenBank/DDBJ databases">
        <authorList>
            <person name="Genoscope - CEA"/>
        </authorList>
    </citation>
    <scope>NUCLEOTIDE SEQUENCE</scope>
</reference>
<organism evidence="5">
    <name type="scientific">uncultured Cytophagia bacterium</name>
    <dbReference type="NCBI Taxonomy" id="768505"/>
    <lineage>
        <taxon>Bacteria</taxon>
        <taxon>Pseudomonadati</taxon>
        <taxon>Bacteroidota</taxon>
        <taxon>Cytophagia</taxon>
        <taxon>environmental samples</taxon>
    </lineage>
</organism>
<dbReference type="GO" id="GO:0009423">
    <property type="term" value="P:chorismate biosynthetic process"/>
    <property type="evidence" value="ECO:0007669"/>
    <property type="project" value="TreeGrafter"/>
</dbReference>
<name>H6REA6_9BACT</name>
<dbReference type="InterPro" id="IPR013708">
    <property type="entry name" value="Shikimate_DH-bd_N"/>
</dbReference>
<dbReference type="Pfam" id="PF08501">
    <property type="entry name" value="Shikimate_dh_N"/>
    <property type="match status" value="1"/>
</dbReference>
<dbReference type="SUPFAM" id="SSF51735">
    <property type="entry name" value="NAD(P)-binding Rossmann-fold domains"/>
    <property type="match status" value="1"/>
</dbReference>
<dbReference type="CDD" id="cd01065">
    <property type="entry name" value="NAD_bind_Shikimate_DH"/>
    <property type="match status" value="1"/>
</dbReference>
<evidence type="ECO:0000313" key="5">
    <source>
        <dbReference type="EMBL" id="CCF99367.1"/>
    </source>
</evidence>
<dbReference type="InterPro" id="IPR036291">
    <property type="entry name" value="NAD(P)-bd_dom_sf"/>
</dbReference>
<gene>
    <name evidence="5" type="primary">aroE</name>
    <name evidence="5" type="ORF">VIS_S3BBA60025</name>
</gene>
<dbReference type="EC" id="1.1.1.25" evidence="5"/>
<protein>
    <submittedName>
        <fullName evidence="5">Shikimate 5-dehydrogenase</fullName>
        <ecNumber evidence="5">1.1.1.25</ecNumber>
    </submittedName>
</protein>
<proteinExistence type="predicted"/>
<dbReference type="AlphaFoldDB" id="H6REA6"/>
<dbReference type="GO" id="GO:0005829">
    <property type="term" value="C:cytosol"/>
    <property type="evidence" value="ECO:0007669"/>
    <property type="project" value="TreeGrafter"/>
</dbReference>
<reference evidence="5" key="1">
    <citation type="journal article" date="2012" name="Environ. Microbiol.">
        <title>Genomic content of uncultured Bacteroidetes from contrasting oceanic provinces in the North Atlantic Ocean.</title>
        <authorList>
            <person name="Gomez-Pereira P.R."/>
            <person name="Schuler M."/>
            <person name="Fuchs B.M."/>
            <person name="Bennke C."/>
            <person name="Teeling H."/>
            <person name="Waldmann J."/>
            <person name="Richter M."/>
            <person name="Barbe V."/>
            <person name="Bataille E."/>
            <person name="Glockner F.O."/>
            <person name="Amann R."/>
        </authorList>
    </citation>
    <scope>NUCLEOTIDE SEQUENCE</scope>
</reference>
<keyword evidence="2 5" id="KW-0560">Oxidoreductase</keyword>
<keyword evidence="3" id="KW-0028">Amino-acid biosynthesis</keyword>
<evidence type="ECO:0000259" key="4">
    <source>
        <dbReference type="Pfam" id="PF08501"/>
    </source>
</evidence>
<keyword evidence="3" id="KW-0057">Aromatic amino acid biosynthesis</keyword>
<dbReference type="InterPro" id="IPR022893">
    <property type="entry name" value="Shikimate_DH_fam"/>
</dbReference>
<feature type="domain" description="Shikimate dehydrogenase substrate binding N-terminal" evidence="4">
    <location>
        <begin position="6"/>
        <end position="87"/>
    </location>
</feature>
<dbReference type="Gene3D" id="3.40.50.10860">
    <property type="entry name" value="Leucine Dehydrogenase, chain A, domain 1"/>
    <property type="match status" value="1"/>
</dbReference>
<accession>H6REA6</accession>
<dbReference type="GO" id="GO:0009073">
    <property type="term" value="P:aromatic amino acid family biosynthetic process"/>
    <property type="evidence" value="ECO:0007669"/>
    <property type="project" value="UniProtKB-KW"/>
</dbReference>
<evidence type="ECO:0000256" key="3">
    <source>
        <dbReference type="ARBA" id="ARBA00023141"/>
    </source>
</evidence>
<evidence type="ECO:0000256" key="1">
    <source>
        <dbReference type="ARBA" id="ARBA00004871"/>
    </source>
</evidence>
<comment type="pathway">
    <text evidence="1">Metabolic intermediate biosynthesis; chorismate biosynthesis; chorismate from D-erythrose 4-phosphate and phosphoenolpyruvate: step 4/7.</text>
</comment>
<dbReference type="GO" id="GO:0019632">
    <property type="term" value="P:shikimate metabolic process"/>
    <property type="evidence" value="ECO:0007669"/>
    <property type="project" value="TreeGrafter"/>
</dbReference>
<dbReference type="Gene3D" id="3.40.50.720">
    <property type="entry name" value="NAD(P)-binding Rossmann-like Domain"/>
    <property type="match status" value="1"/>
</dbReference>
<dbReference type="GO" id="GO:0004764">
    <property type="term" value="F:shikimate 3-dehydrogenase (NADP+) activity"/>
    <property type="evidence" value="ECO:0007669"/>
    <property type="project" value="UniProtKB-EC"/>
</dbReference>
<dbReference type="PANTHER" id="PTHR21089">
    <property type="entry name" value="SHIKIMATE DEHYDROGENASE"/>
    <property type="match status" value="1"/>
</dbReference>
<dbReference type="EMBL" id="FO117577">
    <property type="protein sequence ID" value="CCF99367.1"/>
    <property type="molecule type" value="Genomic_DNA"/>
</dbReference>
<dbReference type="SUPFAM" id="SSF53223">
    <property type="entry name" value="Aminoacid dehydrogenase-like, N-terminal domain"/>
    <property type="match status" value="1"/>
</dbReference>
<dbReference type="PANTHER" id="PTHR21089:SF1">
    <property type="entry name" value="BIFUNCTIONAL 3-DEHYDROQUINATE DEHYDRATASE_SHIKIMATE DEHYDROGENASE, CHLOROPLASTIC"/>
    <property type="match status" value="1"/>
</dbReference>
<sequence length="243" mass="27473">MKTYGLIGNSLSHSFSKKYFTEKFDKLGLTDSEYINIEIEAIEEFCQRTDELSPLGLNVTIPYKTAVIPFLDEIDEVAKEIGAVNTIVFKNGKLKGYNTDAFGFHQSIKPFFKPHHERALILGTGGASKAVEYVLKQYGVEVMFASRNDSKDNVLNWNDINENVIKHHLLIINCTPLGMFPNIASKPVISYSALTERHLLVDLIYNPDETLFLKLGKDNGAKVINGLTMLQQQAEKSWRLWND</sequence>